<comment type="caution">
    <text evidence="2">The sequence shown here is derived from an EMBL/GenBank/DDBJ whole genome shotgun (WGS) entry which is preliminary data.</text>
</comment>
<accession>A0ABD5Z4A6</accession>
<evidence type="ECO:0000256" key="1">
    <source>
        <dbReference type="SAM" id="MobiDB-lite"/>
    </source>
</evidence>
<dbReference type="AlphaFoldDB" id="A0ABD5Z4A6"/>
<feature type="compositionally biased region" description="Basic and acidic residues" evidence="1">
    <location>
        <begin position="394"/>
        <end position="407"/>
    </location>
</feature>
<evidence type="ECO:0008006" key="4">
    <source>
        <dbReference type="Google" id="ProtNLM"/>
    </source>
</evidence>
<dbReference type="EMBL" id="JBHTAR010000011">
    <property type="protein sequence ID" value="MFC7200001.1"/>
    <property type="molecule type" value="Genomic_DNA"/>
</dbReference>
<keyword evidence="3" id="KW-1185">Reference proteome</keyword>
<name>A0ABD5Z4A6_9EURY</name>
<evidence type="ECO:0000313" key="2">
    <source>
        <dbReference type="EMBL" id="MFC7200001.1"/>
    </source>
</evidence>
<dbReference type="RefSeq" id="WP_279529921.1">
    <property type="nucleotide sequence ID" value="NZ_CP122312.1"/>
</dbReference>
<reference evidence="2 3" key="1">
    <citation type="journal article" date="2019" name="Int. J. Syst. Evol. Microbiol.">
        <title>The Global Catalogue of Microorganisms (GCM) 10K type strain sequencing project: providing services to taxonomists for standard genome sequencing and annotation.</title>
        <authorList>
            <consortium name="The Broad Institute Genomics Platform"/>
            <consortium name="The Broad Institute Genome Sequencing Center for Infectious Disease"/>
            <person name="Wu L."/>
            <person name="Ma J."/>
        </authorList>
    </citation>
    <scope>NUCLEOTIDE SEQUENCE [LARGE SCALE GENOMIC DNA]</scope>
    <source>
        <strain evidence="2 3">XZGYJ-43</strain>
    </source>
</reference>
<organism evidence="2 3">
    <name type="scientific">Halospeciosus flavus</name>
    <dbReference type="NCBI Taxonomy" id="3032283"/>
    <lineage>
        <taxon>Archaea</taxon>
        <taxon>Methanobacteriati</taxon>
        <taxon>Methanobacteriota</taxon>
        <taxon>Stenosarchaea group</taxon>
        <taxon>Halobacteria</taxon>
        <taxon>Halobacteriales</taxon>
        <taxon>Halobacteriaceae</taxon>
        <taxon>Halospeciosus</taxon>
    </lineage>
</organism>
<protein>
    <recommendedName>
        <fullName evidence="4">CHAT domain-containing protein</fullName>
    </recommendedName>
</protein>
<dbReference type="Proteomes" id="UP001596447">
    <property type="component" value="Unassembled WGS sequence"/>
</dbReference>
<evidence type="ECO:0000313" key="3">
    <source>
        <dbReference type="Proteomes" id="UP001596447"/>
    </source>
</evidence>
<gene>
    <name evidence="2" type="ORF">ACFQJ9_11380</name>
</gene>
<sequence>MSSRRRGDTEGKWSGPLSIDATSEGLTVFDAVERHQCTLWADGDVVPTVADSDRFLFPVDAAVSVETSKLTLPNGPAVFVRTADGETVSEATPPAEVSVDTGTYSIELAAAVKLYVRASGPLTVSTSVSEISVELEDAGEILVGARSRHENPAGTITTTTDPVDMMEAVSHLGSALKTTSPERSYPTLRGHPPLVELGDEVSIPDSVTKPDNGIRLELPAEYRSIYVGAPLAYYLGATMEPAPAPKLVVGDGEFEHRLDTHRGFEAEVERVLKQVFVLDCVTRTEGLYQVDLHEREALESLVDLDFDTLYDADLATQLEAYLDVDYETVEPYVPDWKQTTHVSPDPNSVEVLPFVVNDLAVVRSPTTRELGDNDLQTAAVRDFMRGGDGTRSAGLRDDTPHTVRPEQVDSVEQSWVGEGAPLGASKPTTVAFRNGLDRDHSDGDIDITVVCNDEEMDAEGDVVNDAYGQRSDLPFDVNVHRHLTTDELREVLAEPTDFFHFIGHIDGEGFKCPDGLLDVADLDHVGVDAFFLNACQSYGQGMELLEKGSISGVATVRDVVNRGAEAIGKTIAHLLNRGFTLNAALDVASDESIMSNRYVVVGDGTFALTQSESRTPIVYEVEEVDDVDDDYRLTIHAYPTSDAGMGSILFPFVENRYYLNSGQVDSFVLSEGELVDLLQLEDVPVKTEDDLYWSHELPELIL</sequence>
<feature type="region of interest" description="Disordered" evidence="1">
    <location>
        <begin position="386"/>
        <end position="410"/>
    </location>
</feature>
<proteinExistence type="predicted"/>